<dbReference type="PANTHER" id="PTHR18964">
    <property type="entry name" value="ROK (REPRESSOR, ORF, KINASE) FAMILY"/>
    <property type="match status" value="1"/>
</dbReference>
<dbReference type="RefSeq" id="WP_226748291.1">
    <property type="nucleotide sequence ID" value="NZ_JAJATZ010000004.1"/>
</dbReference>
<dbReference type="SUPFAM" id="SSF53067">
    <property type="entry name" value="Actin-like ATPase domain"/>
    <property type="match status" value="1"/>
</dbReference>
<evidence type="ECO:0000256" key="1">
    <source>
        <dbReference type="ARBA" id="ARBA00006479"/>
    </source>
</evidence>
<dbReference type="EMBL" id="JAJATZ010000004">
    <property type="protein sequence ID" value="MCB5199585.1"/>
    <property type="molecule type" value="Genomic_DNA"/>
</dbReference>
<evidence type="ECO:0000313" key="3">
    <source>
        <dbReference type="Proteomes" id="UP001138961"/>
    </source>
</evidence>
<comment type="caution">
    <text evidence="2">The sequence shown here is derived from an EMBL/GenBank/DDBJ whole genome shotgun (WGS) entry which is preliminary data.</text>
</comment>
<evidence type="ECO:0000313" key="2">
    <source>
        <dbReference type="EMBL" id="MCB5199585.1"/>
    </source>
</evidence>
<dbReference type="Gene3D" id="3.30.420.40">
    <property type="match status" value="2"/>
</dbReference>
<proteinExistence type="inferred from homology"/>
<dbReference type="InterPro" id="IPR000600">
    <property type="entry name" value="ROK"/>
</dbReference>
<accession>A0ABS8BV51</accession>
<sequence length="294" mass="30130">MIGGIDLGGTKIEARLFDDTALQTCDLRRVPTPLDDFDALFAGLIAQIDWLRDQADDPDLAVGVCVPGVIDPQTGAVWAANVPLSGQDLGAALTAHYGRSLPVVVDSMAFAYSETHGGAGQNGRCVLGLVLGTGVGAGLCLNGAFPSRAAGLAVEIGHVGVPARALARHGLPLWACGCGRAGCWETCISGTGLTRLASHVTGQTIPAEQVTDPATLDIWVDLTGEALATLQNLIDPDVIVIGGGLSRRADLIARLPAALDMHRLGQTRAPAIRAAQHGDSSGARGAALLAATRC</sequence>
<protein>
    <submittedName>
        <fullName evidence="2">ROK family protein</fullName>
    </submittedName>
</protein>
<comment type="similarity">
    <text evidence="1">Belongs to the ROK (NagC/XylR) family.</text>
</comment>
<keyword evidence="3" id="KW-1185">Reference proteome</keyword>
<name>A0ABS8BV51_9RHOB</name>
<dbReference type="InterPro" id="IPR043129">
    <property type="entry name" value="ATPase_NBD"/>
</dbReference>
<reference evidence="2" key="1">
    <citation type="submission" date="2021-10" db="EMBL/GenBank/DDBJ databases">
        <title>Loktanella gaetbuli sp. nov., isolated from a tidal flat.</title>
        <authorList>
            <person name="Park S."/>
            <person name="Yoon J.-H."/>
        </authorList>
    </citation>
    <scope>NUCLEOTIDE SEQUENCE</scope>
    <source>
        <strain evidence="2">TSTF-M6</strain>
    </source>
</reference>
<gene>
    <name evidence="2" type="ORF">LGQ03_10060</name>
</gene>
<dbReference type="Pfam" id="PF00480">
    <property type="entry name" value="ROK"/>
    <property type="match status" value="1"/>
</dbReference>
<organism evidence="2 3">
    <name type="scientific">Loktanella gaetbuli</name>
    <dbReference type="NCBI Taxonomy" id="2881335"/>
    <lineage>
        <taxon>Bacteria</taxon>
        <taxon>Pseudomonadati</taxon>
        <taxon>Pseudomonadota</taxon>
        <taxon>Alphaproteobacteria</taxon>
        <taxon>Rhodobacterales</taxon>
        <taxon>Roseobacteraceae</taxon>
        <taxon>Loktanella</taxon>
    </lineage>
</organism>
<dbReference type="Proteomes" id="UP001138961">
    <property type="component" value="Unassembled WGS sequence"/>
</dbReference>
<dbReference type="PANTHER" id="PTHR18964:SF149">
    <property type="entry name" value="BIFUNCTIONAL UDP-N-ACETYLGLUCOSAMINE 2-EPIMERASE_N-ACETYLMANNOSAMINE KINASE"/>
    <property type="match status" value="1"/>
</dbReference>